<evidence type="ECO:0000313" key="4">
    <source>
        <dbReference type="EMBL" id="SFS69450.1"/>
    </source>
</evidence>
<dbReference type="Proteomes" id="UP000198873">
    <property type="component" value="Unassembled WGS sequence"/>
</dbReference>
<feature type="compositionally biased region" description="Pro residues" evidence="1">
    <location>
        <begin position="70"/>
        <end position="79"/>
    </location>
</feature>
<dbReference type="PANTHER" id="PTHR30163">
    <property type="entry name" value="MEMBRANE-BOUND LYTIC MUREIN TRANSGLYCOSYLASE B"/>
    <property type="match status" value="1"/>
</dbReference>
<dbReference type="SUPFAM" id="SSF53955">
    <property type="entry name" value="Lysozyme-like"/>
    <property type="match status" value="1"/>
</dbReference>
<feature type="compositionally biased region" description="Acidic residues" evidence="1">
    <location>
        <begin position="445"/>
        <end position="487"/>
    </location>
</feature>
<evidence type="ECO:0000256" key="1">
    <source>
        <dbReference type="SAM" id="MobiDB-lite"/>
    </source>
</evidence>
<sequence length="510" mass="51775">MTLRIGRFRRGISGSAVAAAAMAALTASQASEVLATEPAGEPDPRENAAQEQPGTDREHLGLPYHTDLPPLVPIGPAEPPLDLGYGPDGEGEAGGGGAAIPPGAAESGIPATVLDAYLRAEAALASSTPGCGLDWEVLAAIGKVESGHASGGRVDADGNTLTPIRGPQLNGNGFARILDTDGGRWDGDPVYDRAVGPMQFIPSTWASWGADGNGDGIKDPNNVYDATLAAGNYLCAGGRDLTTEDGLNRALLSYNYSWDYVRTVRSWLEFYSQGVHEVPDGTGQLPTSPGPGRDGARQPERDGADRTPQTPGSGDREKPAGEKPAAPKPADPVEGGIKPVDPAPADPPAGGDPDDSEGSDDPDGPDEPGTPGEPEEPGQPGEPEDPDEPGDPGEQPECPVDPDGEEPEEDTGADGGSDTGADAGDTDPSREGEGTGEGEGNGENGENEETEDPDGAEGCDDPEDGDTDPDGDDPDGDGEDGKDEDGTDSGTATGGDTPVTQTAAAATRRV</sequence>
<dbReference type="Pfam" id="PF13406">
    <property type="entry name" value="SLT_2"/>
    <property type="match status" value="1"/>
</dbReference>
<dbReference type="GO" id="GO:0008933">
    <property type="term" value="F:peptidoglycan lytic transglycosylase activity"/>
    <property type="evidence" value="ECO:0007669"/>
    <property type="project" value="TreeGrafter"/>
</dbReference>
<organism evidence="4 5">
    <name type="scientific">Streptomyces harbinensis</name>
    <dbReference type="NCBI Taxonomy" id="1176198"/>
    <lineage>
        <taxon>Bacteria</taxon>
        <taxon>Bacillati</taxon>
        <taxon>Actinomycetota</taxon>
        <taxon>Actinomycetes</taxon>
        <taxon>Kitasatosporales</taxon>
        <taxon>Streptomycetaceae</taxon>
        <taxon>Streptomyces</taxon>
    </lineage>
</organism>
<dbReference type="EMBL" id="FPAB01000003">
    <property type="protein sequence ID" value="SFS69450.1"/>
    <property type="molecule type" value="Genomic_DNA"/>
</dbReference>
<feature type="compositionally biased region" description="Basic and acidic residues" evidence="1">
    <location>
        <begin position="294"/>
        <end position="305"/>
    </location>
</feature>
<feature type="region of interest" description="Disordered" evidence="1">
    <location>
        <begin position="276"/>
        <end position="510"/>
    </location>
</feature>
<dbReference type="InterPro" id="IPR043426">
    <property type="entry name" value="MltB-like"/>
</dbReference>
<dbReference type="InterPro" id="IPR023346">
    <property type="entry name" value="Lysozyme-like_dom_sf"/>
</dbReference>
<feature type="domain" description="Transglycosylase SLT" evidence="3">
    <location>
        <begin position="194"/>
        <end position="237"/>
    </location>
</feature>
<keyword evidence="5" id="KW-1185">Reference proteome</keyword>
<feature type="compositionally biased region" description="Basic and acidic residues" evidence="1">
    <location>
        <begin position="42"/>
        <end position="60"/>
    </location>
</feature>
<dbReference type="RefSeq" id="WP_254791500.1">
    <property type="nucleotide sequence ID" value="NZ_FPAB01000003.1"/>
</dbReference>
<reference evidence="5" key="1">
    <citation type="submission" date="2016-10" db="EMBL/GenBank/DDBJ databases">
        <authorList>
            <person name="Varghese N."/>
            <person name="Submissions S."/>
        </authorList>
    </citation>
    <scope>NUCLEOTIDE SEQUENCE [LARGE SCALE GENOMIC DNA]</scope>
    <source>
        <strain evidence="5">CGMCC 4.7047</strain>
    </source>
</reference>
<feature type="compositionally biased region" description="Low complexity" evidence="1">
    <location>
        <begin position="488"/>
        <end position="510"/>
    </location>
</feature>
<feature type="compositionally biased region" description="Acidic residues" evidence="1">
    <location>
        <begin position="352"/>
        <end position="366"/>
    </location>
</feature>
<dbReference type="AlphaFoldDB" id="A0A1I6RXY9"/>
<feature type="region of interest" description="Disordered" evidence="1">
    <location>
        <begin position="34"/>
        <end position="103"/>
    </location>
</feature>
<evidence type="ECO:0000256" key="2">
    <source>
        <dbReference type="SAM" id="SignalP"/>
    </source>
</evidence>
<gene>
    <name evidence="4" type="ORF">SAMN05444716_103583</name>
</gene>
<proteinExistence type="predicted"/>
<evidence type="ECO:0000313" key="5">
    <source>
        <dbReference type="Proteomes" id="UP000198873"/>
    </source>
</evidence>
<dbReference type="CDD" id="cd13399">
    <property type="entry name" value="Slt35-like"/>
    <property type="match status" value="1"/>
</dbReference>
<dbReference type="STRING" id="1176198.SAMN05444716_103583"/>
<evidence type="ECO:0000259" key="3">
    <source>
        <dbReference type="Pfam" id="PF13406"/>
    </source>
</evidence>
<protein>
    <submittedName>
        <fullName evidence="4">Transglycosylase SLT domain-containing protein</fullName>
    </submittedName>
</protein>
<name>A0A1I6RXY9_9ACTN</name>
<dbReference type="Gene3D" id="1.10.530.10">
    <property type="match status" value="1"/>
</dbReference>
<keyword evidence="2" id="KW-0732">Signal</keyword>
<feature type="chain" id="PRO_5039475749" evidence="2">
    <location>
        <begin position="31"/>
        <end position="510"/>
    </location>
</feature>
<accession>A0A1I6RXY9</accession>
<feature type="compositionally biased region" description="Gly residues" evidence="1">
    <location>
        <begin position="86"/>
        <end position="98"/>
    </location>
</feature>
<dbReference type="PANTHER" id="PTHR30163:SF8">
    <property type="entry name" value="LYTIC MUREIN TRANSGLYCOSYLASE"/>
    <property type="match status" value="1"/>
</dbReference>
<feature type="compositionally biased region" description="Acidic residues" evidence="1">
    <location>
        <begin position="400"/>
        <end position="412"/>
    </location>
</feature>
<dbReference type="GO" id="GO:0009253">
    <property type="term" value="P:peptidoglycan catabolic process"/>
    <property type="evidence" value="ECO:0007669"/>
    <property type="project" value="TreeGrafter"/>
</dbReference>
<feature type="compositionally biased region" description="Acidic residues" evidence="1">
    <location>
        <begin position="382"/>
        <end position="391"/>
    </location>
</feature>
<dbReference type="InterPro" id="IPR031304">
    <property type="entry name" value="SLT_2"/>
</dbReference>
<feature type="signal peptide" evidence="2">
    <location>
        <begin position="1"/>
        <end position="30"/>
    </location>
</feature>